<feature type="domain" description="Scytalone dehydratase-like" evidence="3">
    <location>
        <begin position="16"/>
        <end position="99"/>
    </location>
</feature>
<organism evidence="4 5">
    <name type="scientific">Neohortaea acidophila</name>
    <dbReference type="NCBI Taxonomy" id="245834"/>
    <lineage>
        <taxon>Eukaryota</taxon>
        <taxon>Fungi</taxon>
        <taxon>Dikarya</taxon>
        <taxon>Ascomycota</taxon>
        <taxon>Pezizomycotina</taxon>
        <taxon>Dothideomycetes</taxon>
        <taxon>Dothideomycetidae</taxon>
        <taxon>Mycosphaerellales</taxon>
        <taxon>Teratosphaeriaceae</taxon>
        <taxon>Neohortaea</taxon>
    </lineage>
</organism>
<evidence type="ECO:0000313" key="5">
    <source>
        <dbReference type="Proteomes" id="UP000799767"/>
    </source>
</evidence>
<sequence>MHLIMASDFELFIPTNVSFQDYFAIIQTARAWADGYDLKSYSHLIGTLAPQVIIDYTDVNPAWGRKTYDHEAFVQLWLSEEHLGNPAMNTQHLLGMPYIEYAGPVRSETSEGVVPTQSGAVEEIQVKWQILASHARSPDRQAGEEKTSAVIDETSDHRAYMTHVFRKLTLEVPGQGTVTRWRIALIKPSPIYMEGDFGRLRRPAGAP</sequence>
<dbReference type="Proteomes" id="UP000799767">
    <property type="component" value="Unassembled WGS sequence"/>
</dbReference>
<dbReference type="GO" id="GO:0016829">
    <property type="term" value="F:lyase activity"/>
    <property type="evidence" value="ECO:0007669"/>
    <property type="project" value="UniProtKB-KW"/>
</dbReference>
<dbReference type="RefSeq" id="XP_033591455.1">
    <property type="nucleotide sequence ID" value="XM_033732842.1"/>
</dbReference>
<name>A0A6A6PYN9_9PEZI</name>
<dbReference type="InterPro" id="IPR049884">
    <property type="entry name" value="Scytalone_dh"/>
</dbReference>
<proteinExistence type="inferred from homology"/>
<keyword evidence="5" id="KW-1185">Reference proteome</keyword>
<accession>A0A6A6PYN9</accession>
<dbReference type="Pfam" id="PF02982">
    <property type="entry name" value="Scytalone_dh"/>
    <property type="match status" value="1"/>
</dbReference>
<dbReference type="InterPro" id="IPR032710">
    <property type="entry name" value="NTF2-like_dom_sf"/>
</dbReference>
<dbReference type="Gene3D" id="3.10.450.50">
    <property type="match status" value="1"/>
</dbReference>
<comment type="similarity">
    <text evidence="1">Belongs to the scytalone dehydratase family.</text>
</comment>
<evidence type="ECO:0000259" key="3">
    <source>
        <dbReference type="Pfam" id="PF02982"/>
    </source>
</evidence>
<reference evidence="4" key="1">
    <citation type="journal article" date="2020" name="Stud. Mycol.">
        <title>101 Dothideomycetes genomes: a test case for predicting lifestyles and emergence of pathogens.</title>
        <authorList>
            <person name="Haridas S."/>
            <person name="Albert R."/>
            <person name="Binder M."/>
            <person name="Bloem J."/>
            <person name="Labutti K."/>
            <person name="Salamov A."/>
            <person name="Andreopoulos B."/>
            <person name="Baker S."/>
            <person name="Barry K."/>
            <person name="Bills G."/>
            <person name="Bluhm B."/>
            <person name="Cannon C."/>
            <person name="Castanera R."/>
            <person name="Culley D."/>
            <person name="Daum C."/>
            <person name="Ezra D."/>
            <person name="Gonzalez J."/>
            <person name="Henrissat B."/>
            <person name="Kuo A."/>
            <person name="Liang C."/>
            <person name="Lipzen A."/>
            <person name="Lutzoni F."/>
            <person name="Magnuson J."/>
            <person name="Mondo S."/>
            <person name="Nolan M."/>
            <person name="Ohm R."/>
            <person name="Pangilinan J."/>
            <person name="Park H.-J."/>
            <person name="Ramirez L."/>
            <person name="Alfaro M."/>
            <person name="Sun H."/>
            <person name="Tritt A."/>
            <person name="Yoshinaga Y."/>
            <person name="Zwiers L.-H."/>
            <person name="Turgeon B."/>
            <person name="Goodwin S."/>
            <person name="Spatafora J."/>
            <person name="Crous P."/>
            <person name="Grigoriev I."/>
        </authorList>
    </citation>
    <scope>NUCLEOTIDE SEQUENCE</scope>
    <source>
        <strain evidence="4">CBS 113389</strain>
    </source>
</reference>
<dbReference type="OrthoDB" id="5281072at2759"/>
<protein>
    <recommendedName>
        <fullName evidence="3">Scytalone dehydratase-like domain-containing protein</fullName>
    </recommendedName>
</protein>
<gene>
    <name evidence="4" type="ORF">BDY17DRAFT_292545</name>
</gene>
<dbReference type="SUPFAM" id="SSF54427">
    <property type="entry name" value="NTF2-like"/>
    <property type="match status" value="1"/>
</dbReference>
<evidence type="ECO:0000256" key="1">
    <source>
        <dbReference type="ARBA" id="ARBA00008584"/>
    </source>
</evidence>
<dbReference type="AlphaFoldDB" id="A0A6A6PYN9"/>
<keyword evidence="2" id="KW-0456">Lyase</keyword>
<evidence type="ECO:0000313" key="4">
    <source>
        <dbReference type="EMBL" id="KAF2484886.1"/>
    </source>
</evidence>
<dbReference type="EMBL" id="MU001633">
    <property type="protein sequence ID" value="KAF2484886.1"/>
    <property type="molecule type" value="Genomic_DNA"/>
</dbReference>
<evidence type="ECO:0000256" key="2">
    <source>
        <dbReference type="ARBA" id="ARBA00023239"/>
    </source>
</evidence>
<dbReference type="GeneID" id="54473844"/>